<feature type="domain" description="NYN" evidence="1">
    <location>
        <begin position="8"/>
        <end position="148"/>
    </location>
</feature>
<keyword evidence="3" id="KW-1185">Reference proteome</keyword>
<dbReference type="RefSeq" id="WP_256607429.1">
    <property type="nucleotide sequence ID" value="NZ_JANIBL010000040.1"/>
</dbReference>
<dbReference type="Gene3D" id="3.40.50.1010">
    <property type="entry name" value="5'-nuclease"/>
    <property type="match status" value="1"/>
</dbReference>
<proteinExistence type="predicted"/>
<accession>A0ABT1TUE7</accession>
<dbReference type="CDD" id="cd11297">
    <property type="entry name" value="PIN_LabA-like_N_1"/>
    <property type="match status" value="1"/>
</dbReference>
<evidence type="ECO:0000259" key="1">
    <source>
        <dbReference type="Pfam" id="PF01936"/>
    </source>
</evidence>
<dbReference type="EMBL" id="JANIBL010000040">
    <property type="protein sequence ID" value="MCQ8118401.1"/>
    <property type="molecule type" value="Genomic_DNA"/>
</dbReference>
<sequence length="412" mass="45689">MTTLKTNRIAVFVDAENVTGWIKNDGVTVLINELKQLGQIIIRRAYGVWSRPQLAMHQAAINQQGFELIHCYHPVTGKNTADIQMTVDVIECAWQLPNINCFVLVTGDSDFSPVFRRLREMEKEVIGVGQHSTLSECVKTSCSRFIYTDDFVEYRQPLLETGSTAKQAPPATLPTNPAATNAVPELNAANRLVTQLLQDAKEAVNISQLKNTLKAQLNFDEKQFNFSTFTAFLTAIAGVKLTKVGTVNYAALDGTSSNDKVDEPKPTSSEQYVSALKKHNLRLISADRLKTIYKQATAIKSITSDMTTLKDAVFTVSHKVDGQLSKADVNKAFNLFVRLDLVHTEKAKGGIDAIKVRKIALKDFLLKIDKLIISTLLELTKISSFQLKAKEIKKITLSTISKDAIKKMIGEK</sequence>
<dbReference type="PANTHER" id="PTHR35811">
    <property type="entry name" value="SLR1870 PROTEIN"/>
    <property type="match status" value="1"/>
</dbReference>
<evidence type="ECO:0000313" key="3">
    <source>
        <dbReference type="Proteomes" id="UP001524570"/>
    </source>
</evidence>
<dbReference type="Pfam" id="PF01936">
    <property type="entry name" value="NYN"/>
    <property type="match status" value="1"/>
</dbReference>
<dbReference type="Proteomes" id="UP001524570">
    <property type="component" value="Unassembled WGS sequence"/>
</dbReference>
<evidence type="ECO:0000313" key="2">
    <source>
        <dbReference type="EMBL" id="MCQ8118401.1"/>
    </source>
</evidence>
<organism evidence="2 3">
    <name type="scientific">Methylomonas rosea</name>
    <dbReference type="NCBI Taxonomy" id="2952227"/>
    <lineage>
        <taxon>Bacteria</taxon>
        <taxon>Pseudomonadati</taxon>
        <taxon>Pseudomonadota</taxon>
        <taxon>Gammaproteobacteria</taxon>
        <taxon>Methylococcales</taxon>
        <taxon>Methylococcaceae</taxon>
        <taxon>Methylomonas</taxon>
    </lineage>
</organism>
<dbReference type="InterPro" id="IPR021139">
    <property type="entry name" value="NYN"/>
</dbReference>
<protein>
    <submittedName>
        <fullName evidence="2">NYN domain-containing protein</fullName>
    </submittedName>
</protein>
<dbReference type="PANTHER" id="PTHR35811:SF1">
    <property type="entry name" value="HTH OST-TYPE DOMAIN-CONTAINING PROTEIN"/>
    <property type="match status" value="1"/>
</dbReference>
<name>A0ABT1TUE7_9GAMM</name>
<reference evidence="2 3" key="1">
    <citation type="submission" date="2022-07" db="EMBL/GenBank/DDBJ databases">
        <title>Methylomonas rivi sp. nov., Methylomonas rosea sp. nov., Methylomonas aureus sp. nov. and Methylomonas subterranea sp. nov., four novel methanotrophs isolated from a freshwater creek and the deep terrestrial subsurface.</title>
        <authorList>
            <person name="Abin C."/>
            <person name="Sankaranarayanan K."/>
            <person name="Garner C."/>
            <person name="Sindelar R."/>
            <person name="Kotary K."/>
            <person name="Garner R."/>
            <person name="Barclay S."/>
            <person name="Lawson P."/>
            <person name="Krumholz L."/>
        </authorList>
    </citation>
    <scope>NUCLEOTIDE SEQUENCE [LARGE SCALE GENOMIC DNA]</scope>
    <source>
        <strain evidence="2 3">WSC-7</strain>
    </source>
</reference>
<gene>
    <name evidence="2" type="ORF">NP589_13265</name>
</gene>
<comment type="caution">
    <text evidence="2">The sequence shown here is derived from an EMBL/GenBank/DDBJ whole genome shotgun (WGS) entry which is preliminary data.</text>
</comment>